<keyword evidence="1" id="KW-0238">DNA-binding</keyword>
<dbReference type="Proteomes" id="UP000243053">
    <property type="component" value="Unassembled WGS sequence"/>
</dbReference>
<dbReference type="PRINTS" id="PR00040">
    <property type="entry name" value="HTHMERR"/>
</dbReference>
<name>A0A1Y5E4E2_COLPS</name>
<accession>A0A1Y5E4E2</accession>
<organism evidence="3 4">
    <name type="scientific">Colwellia psychrerythraea</name>
    <name type="common">Vibrio psychroerythus</name>
    <dbReference type="NCBI Taxonomy" id="28229"/>
    <lineage>
        <taxon>Bacteria</taxon>
        <taxon>Pseudomonadati</taxon>
        <taxon>Pseudomonadota</taxon>
        <taxon>Gammaproteobacteria</taxon>
        <taxon>Alteromonadales</taxon>
        <taxon>Colwelliaceae</taxon>
        <taxon>Colwellia</taxon>
    </lineage>
</organism>
<dbReference type="PROSITE" id="PS50937">
    <property type="entry name" value="HTH_MERR_2"/>
    <property type="match status" value="1"/>
</dbReference>
<evidence type="ECO:0000259" key="2">
    <source>
        <dbReference type="PROSITE" id="PS50937"/>
    </source>
</evidence>
<protein>
    <submittedName>
        <fullName evidence="3">MerR family transcriptional regulator</fullName>
    </submittedName>
</protein>
<dbReference type="InterPro" id="IPR000551">
    <property type="entry name" value="MerR-type_HTH_dom"/>
</dbReference>
<dbReference type="CDD" id="cd04785">
    <property type="entry name" value="HTH_CadR-PbrR-like"/>
    <property type="match status" value="1"/>
</dbReference>
<dbReference type="GO" id="GO:0003677">
    <property type="term" value="F:DNA binding"/>
    <property type="evidence" value="ECO:0007669"/>
    <property type="project" value="UniProtKB-KW"/>
</dbReference>
<sequence>MNNVKYSIGQLAKESGCKVETVHYYEKIGLMPEPPRTEGGHRVFALSHVKRLNFIRRSRELGFKIEQIKDLLKFIDEPNHYCGEVRAMAMLQARAVQEKIDDLQRLQLALNEMVIKCKGSNNSIDDCPIVDALFTKKATGQQ</sequence>
<dbReference type="SUPFAM" id="SSF46955">
    <property type="entry name" value="Putative DNA-binding domain"/>
    <property type="match status" value="1"/>
</dbReference>
<feature type="domain" description="HTH merR-type" evidence="2">
    <location>
        <begin position="5"/>
        <end position="74"/>
    </location>
</feature>
<comment type="caution">
    <text evidence="3">The sequence shown here is derived from an EMBL/GenBank/DDBJ whole genome shotgun (WGS) entry which is preliminary data.</text>
</comment>
<evidence type="ECO:0000313" key="4">
    <source>
        <dbReference type="Proteomes" id="UP000243053"/>
    </source>
</evidence>
<evidence type="ECO:0000313" key="3">
    <source>
        <dbReference type="EMBL" id="OUR76054.1"/>
    </source>
</evidence>
<dbReference type="AlphaFoldDB" id="A0A1Y5E4E2"/>
<dbReference type="InterPro" id="IPR047057">
    <property type="entry name" value="MerR_fam"/>
</dbReference>
<dbReference type="GO" id="GO:0003700">
    <property type="term" value="F:DNA-binding transcription factor activity"/>
    <property type="evidence" value="ECO:0007669"/>
    <property type="project" value="InterPro"/>
</dbReference>
<dbReference type="EMBL" id="MAAF01000105">
    <property type="protein sequence ID" value="OUR76054.1"/>
    <property type="molecule type" value="Genomic_DNA"/>
</dbReference>
<dbReference type="Gene3D" id="1.10.1660.10">
    <property type="match status" value="1"/>
</dbReference>
<dbReference type="Pfam" id="PF13411">
    <property type="entry name" value="MerR_1"/>
    <property type="match status" value="1"/>
</dbReference>
<gene>
    <name evidence="3" type="ORF">A9Q75_16965</name>
</gene>
<dbReference type="PANTHER" id="PTHR30204:SF92">
    <property type="entry name" value="HTH-TYPE TRANSCRIPTIONAL REGULATOR ZNTR"/>
    <property type="match status" value="1"/>
</dbReference>
<dbReference type="PANTHER" id="PTHR30204">
    <property type="entry name" value="REDOX-CYCLING DRUG-SENSING TRANSCRIPTIONAL ACTIVATOR SOXR"/>
    <property type="match status" value="1"/>
</dbReference>
<dbReference type="InterPro" id="IPR009061">
    <property type="entry name" value="DNA-bd_dom_put_sf"/>
</dbReference>
<reference evidence="4" key="1">
    <citation type="journal article" date="2017" name="Proc. Natl. Acad. Sci. U.S.A.">
        <title>Simulation of Deepwater Horizon oil plume reveals substrate specialization within a complex community of hydrocarbon degraders.</title>
        <authorList>
            <person name="Hu P."/>
            <person name="Dubinsky E.A."/>
            <person name="Probst A.J."/>
            <person name="Wang J."/>
            <person name="Sieber C.M.K."/>
            <person name="Tom L.M."/>
            <person name="Gardinali P."/>
            <person name="Banfield J.F."/>
            <person name="Atlas R.M."/>
            <person name="Andersen G.L."/>
        </authorList>
    </citation>
    <scope>NUCLEOTIDE SEQUENCE [LARGE SCALE GENOMIC DNA]</scope>
</reference>
<dbReference type="PROSITE" id="PS00552">
    <property type="entry name" value="HTH_MERR_1"/>
    <property type="match status" value="1"/>
</dbReference>
<evidence type="ECO:0000256" key="1">
    <source>
        <dbReference type="ARBA" id="ARBA00023125"/>
    </source>
</evidence>
<dbReference type="SMART" id="SM00422">
    <property type="entry name" value="HTH_MERR"/>
    <property type="match status" value="1"/>
</dbReference>
<proteinExistence type="predicted"/>